<dbReference type="Proteomes" id="UP001500752">
    <property type="component" value="Unassembled WGS sequence"/>
</dbReference>
<protein>
    <submittedName>
        <fullName evidence="2">Uncharacterized protein</fullName>
    </submittedName>
</protein>
<proteinExistence type="predicted"/>
<feature type="compositionally biased region" description="Basic residues" evidence="1">
    <location>
        <begin position="172"/>
        <end position="185"/>
    </location>
</feature>
<organism evidence="2 3">
    <name type="scientific">Arthrobacter ginkgonis</name>
    <dbReference type="NCBI Taxonomy" id="1630594"/>
    <lineage>
        <taxon>Bacteria</taxon>
        <taxon>Bacillati</taxon>
        <taxon>Actinomycetota</taxon>
        <taxon>Actinomycetes</taxon>
        <taxon>Micrococcales</taxon>
        <taxon>Micrococcaceae</taxon>
        <taxon>Arthrobacter</taxon>
    </lineage>
</organism>
<dbReference type="EMBL" id="BAABEO010000008">
    <property type="protein sequence ID" value="GAA3672317.1"/>
    <property type="molecule type" value="Genomic_DNA"/>
</dbReference>
<gene>
    <name evidence="2" type="ORF">GCM10023081_08330</name>
</gene>
<evidence type="ECO:0000313" key="3">
    <source>
        <dbReference type="Proteomes" id="UP001500752"/>
    </source>
</evidence>
<feature type="region of interest" description="Disordered" evidence="1">
    <location>
        <begin position="165"/>
        <end position="187"/>
    </location>
</feature>
<reference evidence="3" key="1">
    <citation type="journal article" date="2019" name="Int. J. Syst. Evol. Microbiol.">
        <title>The Global Catalogue of Microorganisms (GCM) 10K type strain sequencing project: providing services to taxonomists for standard genome sequencing and annotation.</title>
        <authorList>
            <consortium name="The Broad Institute Genomics Platform"/>
            <consortium name="The Broad Institute Genome Sequencing Center for Infectious Disease"/>
            <person name="Wu L."/>
            <person name="Ma J."/>
        </authorList>
    </citation>
    <scope>NUCLEOTIDE SEQUENCE [LARGE SCALE GENOMIC DNA]</scope>
    <source>
        <strain evidence="3">JCM 30742</strain>
    </source>
</reference>
<evidence type="ECO:0000256" key="1">
    <source>
        <dbReference type="SAM" id="MobiDB-lite"/>
    </source>
</evidence>
<keyword evidence="3" id="KW-1185">Reference proteome</keyword>
<sequence length="275" mass="29634">MKNGPRAAGRAGAIPAPDRRQLLASGSGQIAVVEHHERLVLLARTEQLGEVQVDIAPRVIEEDSFPLVGTNDERDDGSVGLTDLDPAGADLSHGALASQRVQENLPLRIPAGWHRPSRAGPQRSSGAAPVAFDMPAGGDFHLARHDWSVCRGIRIAAHLPPLRSGGEPERARLRHAPPVRTRRKRQPELDVELRPEFPVGDPHRFHPDVPTKAVVAVKPVIGLPVRIIGIDSRGMRVCQDGEQSPGVRVILHGAHHPRLGGLPAWAATAKREVPS</sequence>
<evidence type="ECO:0000313" key="2">
    <source>
        <dbReference type="EMBL" id="GAA3672317.1"/>
    </source>
</evidence>
<comment type="caution">
    <text evidence="2">The sequence shown here is derived from an EMBL/GenBank/DDBJ whole genome shotgun (WGS) entry which is preliminary data.</text>
</comment>
<name>A0ABP7BX04_9MICC</name>
<accession>A0ABP7BX04</accession>